<dbReference type="GeneTree" id="ENSGT00940000164554"/>
<dbReference type="SUPFAM" id="SSF48726">
    <property type="entry name" value="Immunoglobulin"/>
    <property type="match status" value="1"/>
</dbReference>
<evidence type="ECO:0000259" key="2">
    <source>
        <dbReference type="Pfam" id="PF09291"/>
    </source>
</evidence>
<reference evidence="4" key="1">
    <citation type="submission" date="2018-12" db="EMBL/GenBank/DDBJ databases">
        <authorList>
            <person name="Yazar S."/>
        </authorList>
    </citation>
    <scope>NUCLEOTIDE SEQUENCE [LARGE SCALE GENOMIC DNA]</scope>
</reference>
<reference evidence="3" key="2">
    <citation type="submission" date="2025-08" db="UniProtKB">
        <authorList>
            <consortium name="Ensembl"/>
        </authorList>
    </citation>
    <scope>IDENTIFICATION</scope>
</reference>
<dbReference type="InterPro" id="IPR036179">
    <property type="entry name" value="Ig-like_dom_sf"/>
</dbReference>
<dbReference type="Proteomes" id="UP000314987">
    <property type="component" value="Unassembled WGS sequence"/>
</dbReference>
<keyword evidence="1" id="KW-1133">Transmembrane helix</keyword>
<evidence type="ECO:0000256" key="1">
    <source>
        <dbReference type="SAM" id="Phobius"/>
    </source>
</evidence>
<keyword evidence="1" id="KW-0472">Membrane</keyword>
<feature type="domain" description="T-cell receptor alpha chain constant" evidence="2">
    <location>
        <begin position="61"/>
        <end position="127"/>
    </location>
</feature>
<dbReference type="InterPro" id="IPR013783">
    <property type="entry name" value="Ig-like_fold"/>
</dbReference>
<evidence type="ECO:0000313" key="3">
    <source>
        <dbReference type="Ensembl" id="ENSVURP00010026737.1"/>
    </source>
</evidence>
<protein>
    <recommendedName>
        <fullName evidence="2">T-cell receptor alpha chain constant domain-containing protein</fullName>
    </recommendedName>
</protein>
<dbReference type="InterPro" id="IPR015370">
    <property type="entry name" value="TCR_alpha_C"/>
</dbReference>
<dbReference type="STRING" id="29139.ENSVURP00010026737"/>
<sequence>MHEGHHFLLRDKEKLGTGDGYYFKSEAMKNEPIFSEMDLKIASCVNVEGVKHIPDITDPQPALYQLTSPKSSDTSVCLLTDFDSSNKYANSNDSTVLEMMTMESKSYGAVIWGSKSSFNCTNAFQQNIVNLTQPSGSTCKVKDVKQSFETDKDLNLMNMFLIFLRVIFLKTAGFNLLMTLRLWSN</sequence>
<accession>A0A4X2M0F4</accession>
<proteinExistence type="predicted"/>
<evidence type="ECO:0000313" key="4">
    <source>
        <dbReference type="Proteomes" id="UP000314987"/>
    </source>
</evidence>
<dbReference type="Ensembl" id="ENSVURT00010030458.1">
    <property type="protein sequence ID" value="ENSVURP00010026737.1"/>
    <property type="gene ID" value="ENSVURG00010020474.1"/>
</dbReference>
<name>A0A4X2M0F4_VOMUR</name>
<dbReference type="AlphaFoldDB" id="A0A4X2M0F4"/>
<organism evidence="3 4">
    <name type="scientific">Vombatus ursinus</name>
    <name type="common">Common wombat</name>
    <dbReference type="NCBI Taxonomy" id="29139"/>
    <lineage>
        <taxon>Eukaryota</taxon>
        <taxon>Metazoa</taxon>
        <taxon>Chordata</taxon>
        <taxon>Craniata</taxon>
        <taxon>Vertebrata</taxon>
        <taxon>Euteleostomi</taxon>
        <taxon>Mammalia</taxon>
        <taxon>Metatheria</taxon>
        <taxon>Diprotodontia</taxon>
        <taxon>Vombatidae</taxon>
        <taxon>Vombatus</taxon>
    </lineage>
</organism>
<keyword evidence="4" id="KW-1185">Reference proteome</keyword>
<reference evidence="3" key="3">
    <citation type="submission" date="2025-09" db="UniProtKB">
        <authorList>
            <consortium name="Ensembl"/>
        </authorList>
    </citation>
    <scope>IDENTIFICATION</scope>
</reference>
<dbReference type="Pfam" id="PF09291">
    <property type="entry name" value="DUF1968"/>
    <property type="match status" value="1"/>
</dbReference>
<feature type="transmembrane region" description="Helical" evidence="1">
    <location>
        <begin position="162"/>
        <end position="183"/>
    </location>
</feature>
<dbReference type="Gene3D" id="2.60.40.10">
    <property type="entry name" value="Immunoglobulins"/>
    <property type="match status" value="1"/>
</dbReference>
<keyword evidence="1" id="KW-0812">Transmembrane</keyword>